<reference evidence="2 3" key="2">
    <citation type="submission" date="2015-01" db="EMBL/GenBank/DDBJ databases">
        <authorList>
            <consortium name="NBRP consortium"/>
            <person name="Sawabe T."/>
            <person name="Meirelles P."/>
            <person name="Feng G."/>
            <person name="Sayaka M."/>
            <person name="Hattori M."/>
            <person name="Ohkuma M."/>
        </authorList>
    </citation>
    <scope>NUCLEOTIDE SEQUENCE [LARGE SCALE GENOMIC DNA]</scope>
    <source>
        <strain evidence="3">JCM 19231</strain>
    </source>
</reference>
<keyword evidence="1" id="KW-0812">Transmembrane</keyword>
<evidence type="ECO:0000256" key="1">
    <source>
        <dbReference type="SAM" id="Phobius"/>
    </source>
</evidence>
<feature type="transmembrane region" description="Helical" evidence="1">
    <location>
        <begin position="64"/>
        <end position="82"/>
    </location>
</feature>
<evidence type="ECO:0000313" key="2">
    <source>
        <dbReference type="EMBL" id="GAM55680.1"/>
    </source>
</evidence>
<sequence length="116" mass="12778">MNGIIGHLVITGGFFCLTTKFYKEPVGERKAELEHFWTDVDTPVVEAAGQDEVDRQQRSMLGKLILVFGALVITMVLIPNILGTHGLPILWRGSAYRGCLLLRSAKATPALNLQTQ</sequence>
<name>A0A0B8NLV9_9VIBR</name>
<reference evidence="2 3" key="1">
    <citation type="submission" date="2015-01" db="EMBL/GenBank/DDBJ databases">
        <title>Vibrio sp. C1 JCM 19231 whole genome shotgun sequence.</title>
        <authorList>
            <person name="Sawabe T."/>
            <person name="Meirelles P."/>
            <person name="Feng G."/>
            <person name="Sayaka M."/>
            <person name="Hattori M."/>
            <person name="Ohkuma M."/>
        </authorList>
    </citation>
    <scope>NUCLEOTIDE SEQUENCE [LARGE SCALE GENOMIC DNA]</scope>
    <source>
        <strain evidence="3">JCM 19231</strain>
    </source>
</reference>
<accession>A0A0B8NLV9</accession>
<dbReference type="Proteomes" id="UP000031671">
    <property type="component" value="Unassembled WGS sequence"/>
</dbReference>
<dbReference type="EMBL" id="BBRZ01000017">
    <property type="protein sequence ID" value="GAM55680.1"/>
    <property type="molecule type" value="Genomic_DNA"/>
</dbReference>
<keyword evidence="1" id="KW-1133">Transmembrane helix</keyword>
<comment type="caution">
    <text evidence="2">The sequence shown here is derived from an EMBL/GenBank/DDBJ whole genome shotgun (WGS) entry which is preliminary data.</text>
</comment>
<dbReference type="AlphaFoldDB" id="A0A0B8NLV9"/>
<gene>
    <name evidence="2" type="ORF">JCM19231_744</name>
</gene>
<keyword evidence="3" id="KW-1185">Reference proteome</keyword>
<proteinExistence type="predicted"/>
<evidence type="ECO:0000313" key="3">
    <source>
        <dbReference type="Proteomes" id="UP000031671"/>
    </source>
</evidence>
<protein>
    <submittedName>
        <fullName evidence="2">Sodium-solute symporter</fullName>
    </submittedName>
</protein>
<organism evidence="2 3">
    <name type="scientific">Vibrio ishigakensis</name>
    <dbReference type="NCBI Taxonomy" id="1481914"/>
    <lineage>
        <taxon>Bacteria</taxon>
        <taxon>Pseudomonadati</taxon>
        <taxon>Pseudomonadota</taxon>
        <taxon>Gammaproteobacteria</taxon>
        <taxon>Vibrionales</taxon>
        <taxon>Vibrionaceae</taxon>
        <taxon>Vibrio</taxon>
    </lineage>
</organism>
<keyword evidence="1" id="KW-0472">Membrane</keyword>